<keyword evidence="4" id="KW-0560">Oxidoreductase</keyword>
<reference evidence="8 9" key="1">
    <citation type="submission" date="2019-02" db="EMBL/GenBank/DDBJ databases">
        <title>Genome sequencing of the rare red list fungi Dentipellis fragilis.</title>
        <authorList>
            <person name="Buettner E."/>
            <person name="Kellner H."/>
        </authorList>
    </citation>
    <scope>NUCLEOTIDE SEQUENCE [LARGE SCALE GENOMIC DNA]</scope>
    <source>
        <strain evidence="8 9">DSM 105465</strain>
    </source>
</reference>
<keyword evidence="3" id="KW-0274">FAD</keyword>
<comment type="similarity">
    <text evidence="1">Belongs to the paxM FAD-dependent monooxygenase family.</text>
</comment>
<organism evidence="8 9">
    <name type="scientific">Dentipellis fragilis</name>
    <dbReference type="NCBI Taxonomy" id="205917"/>
    <lineage>
        <taxon>Eukaryota</taxon>
        <taxon>Fungi</taxon>
        <taxon>Dikarya</taxon>
        <taxon>Basidiomycota</taxon>
        <taxon>Agaricomycotina</taxon>
        <taxon>Agaricomycetes</taxon>
        <taxon>Russulales</taxon>
        <taxon>Hericiaceae</taxon>
        <taxon>Dentipellis</taxon>
    </lineage>
</organism>
<evidence type="ECO:0000256" key="1">
    <source>
        <dbReference type="ARBA" id="ARBA00007992"/>
    </source>
</evidence>
<evidence type="ECO:0000313" key="8">
    <source>
        <dbReference type="EMBL" id="TFY64344.1"/>
    </source>
</evidence>
<sequence>MSAPSESSAPLYTDPSPLALHVIVIGCGLGGLAASYTLSHALPNSQITLLEAAHAIGDVGAGIQVSPNASRLLLRWGLGPALATSAVRPEGIVFRRYATGEQVGYSQWGAKMEAVHGAPYLHVHRADYHRLLTGLVEGRPNVQLRLSAAVTTIQPDPAVEGGPSVTLKSGEVIHADLIIGADGVKSIVQGVVTGQQDAPRPTGDTAYRAIIPTDVMMRDPELKEFVETPEMTGWMAPGRHLMAYCIRGKKEYNLVLLHPDDGSVESWTAEGSADKMRSDFADFEPRVQKLLGFVKSTLKWRLMDRSALPRWVHPKGRVALLGDSCHPMLPYRAQGAAMAVEDAAVLGALISHMRDVSQLPTLLQAYEDLRLSRCTETQQSSRLNQHIFHLPDGPEQEARDTAMRRAMEIERAALLPSPPGSTTALPGDEEGLKGNPNQWADRGKNEVQFSYDADDA</sequence>
<dbReference type="InterPro" id="IPR002938">
    <property type="entry name" value="FAD-bd"/>
</dbReference>
<evidence type="ECO:0000256" key="5">
    <source>
        <dbReference type="ARBA" id="ARBA00023033"/>
    </source>
</evidence>
<dbReference type="PANTHER" id="PTHR13789:SF147">
    <property type="entry name" value="PUTATIVE (AFU_ORTHOLOGUE AFUA_2G01950)-RELATED"/>
    <property type="match status" value="1"/>
</dbReference>
<dbReference type="PANTHER" id="PTHR13789">
    <property type="entry name" value="MONOOXYGENASE"/>
    <property type="match status" value="1"/>
</dbReference>
<keyword evidence="9" id="KW-1185">Reference proteome</keyword>
<proteinExistence type="inferred from homology"/>
<dbReference type="AlphaFoldDB" id="A0A4Y9YPH9"/>
<dbReference type="SUPFAM" id="SSF54373">
    <property type="entry name" value="FAD-linked reductases, C-terminal domain"/>
    <property type="match status" value="1"/>
</dbReference>
<dbReference type="Pfam" id="PF01494">
    <property type="entry name" value="FAD_binding_3"/>
    <property type="match status" value="1"/>
</dbReference>
<dbReference type="SUPFAM" id="SSF51905">
    <property type="entry name" value="FAD/NAD(P)-binding domain"/>
    <property type="match status" value="1"/>
</dbReference>
<evidence type="ECO:0000256" key="2">
    <source>
        <dbReference type="ARBA" id="ARBA00022630"/>
    </source>
</evidence>
<dbReference type="FunFam" id="3.50.50.60:FF:000115">
    <property type="entry name" value="Salicylate hydroxylase, putative"/>
    <property type="match status" value="1"/>
</dbReference>
<dbReference type="STRING" id="205917.A0A4Y9YPH9"/>
<feature type="region of interest" description="Disordered" evidence="6">
    <location>
        <begin position="415"/>
        <end position="456"/>
    </location>
</feature>
<dbReference type="OrthoDB" id="9993796at2759"/>
<feature type="domain" description="FAD-binding" evidence="7">
    <location>
        <begin position="21"/>
        <end position="377"/>
    </location>
</feature>
<name>A0A4Y9YPH9_9AGAM</name>
<feature type="non-terminal residue" evidence="8">
    <location>
        <position position="456"/>
    </location>
</feature>
<dbReference type="Gene3D" id="3.50.50.60">
    <property type="entry name" value="FAD/NAD(P)-binding domain"/>
    <property type="match status" value="1"/>
</dbReference>
<evidence type="ECO:0000256" key="4">
    <source>
        <dbReference type="ARBA" id="ARBA00023002"/>
    </source>
</evidence>
<dbReference type="InterPro" id="IPR050493">
    <property type="entry name" value="FAD-dep_Monooxygenase_BioMet"/>
</dbReference>
<dbReference type="PRINTS" id="PR00420">
    <property type="entry name" value="RNGMNOXGNASE"/>
</dbReference>
<keyword evidence="5" id="KW-0503">Monooxygenase</keyword>
<dbReference type="GO" id="GO:0004497">
    <property type="term" value="F:monooxygenase activity"/>
    <property type="evidence" value="ECO:0007669"/>
    <property type="project" value="UniProtKB-KW"/>
</dbReference>
<dbReference type="Proteomes" id="UP000298327">
    <property type="component" value="Unassembled WGS sequence"/>
</dbReference>
<evidence type="ECO:0000256" key="3">
    <source>
        <dbReference type="ARBA" id="ARBA00022827"/>
    </source>
</evidence>
<gene>
    <name evidence="8" type="ORF">EVG20_g5982</name>
</gene>
<evidence type="ECO:0000313" key="9">
    <source>
        <dbReference type="Proteomes" id="UP000298327"/>
    </source>
</evidence>
<keyword evidence="2" id="KW-0285">Flavoprotein</keyword>
<comment type="caution">
    <text evidence="8">The sequence shown here is derived from an EMBL/GenBank/DDBJ whole genome shotgun (WGS) entry which is preliminary data.</text>
</comment>
<protein>
    <recommendedName>
        <fullName evidence="7">FAD-binding domain-containing protein</fullName>
    </recommendedName>
</protein>
<dbReference type="EMBL" id="SEOQ01000376">
    <property type="protein sequence ID" value="TFY64344.1"/>
    <property type="molecule type" value="Genomic_DNA"/>
</dbReference>
<dbReference type="InterPro" id="IPR036188">
    <property type="entry name" value="FAD/NAD-bd_sf"/>
</dbReference>
<accession>A0A4Y9YPH9</accession>
<evidence type="ECO:0000256" key="6">
    <source>
        <dbReference type="SAM" id="MobiDB-lite"/>
    </source>
</evidence>
<dbReference type="GO" id="GO:0071949">
    <property type="term" value="F:FAD binding"/>
    <property type="evidence" value="ECO:0007669"/>
    <property type="project" value="InterPro"/>
</dbReference>
<evidence type="ECO:0000259" key="7">
    <source>
        <dbReference type="Pfam" id="PF01494"/>
    </source>
</evidence>